<sequence length="310" mass="34278">MGRVLVIGLGSAGMRHAEILKTQGHDVITVSRRPGAGDYAVIRDAVLDRRPGYTVVASETAAHLEHLQELWEAGFHGPVLMEKPLFRDWSDGADLSIGSEIFVGYNLRFDPVIRHLQARLAELEEPLVSVRIEVGQYLPDWRRSRDVKETYSASSAAGGGVLRDLSHELDLAMLLCGPWNSLTALGGRLGGFEITSDDSWTIMASMSNCPQLSIRMNYFDRPARRSILVNGTHTTLEADLIAGRLCVNGELEHIHREDLQSYKDQLEAFMGGPGHNRLCDLSTGMAVMAMIRDVERADRTGTWVQREGAV</sequence>
<proteinExistence type="predicted"/>
<dbReference type="Gene3D" id="3.40.50.720">
    <property type="entry name" value="NAD(P)-binding Rossmann-like Domain"/>
    <property type="match status" value="1"/>
</dbReference>
<dbReference type="PANTHER" id="PTHR43377">
    <property type="entry name" value="BILIVERDIN REDUCTASE A"/>
    <property type="match status" value="1"/>
</dbReference>
<feature type="domain" description="GFO/IDH/MocA-like oxidoreductase" evidence="1">
    <location>
        <begin position="128"/>
        <end position="236"/>
    </location>
</feature>
<dbReference type="RefSeq" id="WP_115935185.1">
    <property type="nucleotide sequence ID" value="NZ_QRDW01000001.1"/>
</dbReference>
<dbReference type="InterPro" id="IPR055170">
    <property type="entry name" value="GFO_IDH_MocA-like_dom"/>
</dbReference>
<dbReference type="InterPro" id="IPR051450">
    <property type="entry name" value="Gfo/Idh/MocA_Oxidoreductases"/>
</dbReference>
<dbReference type="SUPFAM" id="SSF51735">
    <property type="entry name" value="NAD(P)-binding Rossmann-fold domains"/>
    <property type="match status" value="1"/>
</dbReference>
<dbReference type="Gene3D" id="3.30.360.10">
    <property type="entry name" value="Dihydrodipicolinate Reductase, domain 2"/>
    <property type="match status" value="1"/>
</dbReference>
<evidence type="ECO:0000313" key="3">
    <source>
        <dbReference type="Proteomes" id="UP000256845"/>
    </source>
</evidence>
<comment type="caution">
    <text evidence="2">The sequence shown here is derived from an EMBL/GenBank/DDBJ whole genome shotgun (WGS) entry which is preliminary data.</text>
</comment>
<accession>A0A3D9HX68</accession>
<evidence type="ECO:0000313" key="2">
    <source>
        <dbReference type="EMBL" id="RED54102.1"/>
    </source>
</evidence>
<protein>
    <submittedName>
        <fullName evidence="2">Putative dehydrogenase</fullName>
    </submittedName>
</protein>
<gene>
    <name evidence="2" type="ORF">DFP90_101905</name>
</gene>
<organism evidence="2 3">
    <name type="scientific">Aestuariispira insulae</name>
    <dbReference type="NCBI Taxonomy" id="1461337"/>
    <lineage>
        <taxon>Bacteria</taxon>
        <taxon>Pseudomonadati</taxon>
        <taxon>Pseudomonadota</taxon>
        <taxon>Alphaproteobacteria</taxon>
        <taxon>Rhodospirillales</taxon>
        <taxon>Kiloniellaceae</taxon>
        <taxon>Aestuariispira</taxon>
    </lineage>
</organism>
<reference evidence="2 3" key="1">
    <citation type="submission" date="2018-07" db="EMBL/GenBank/DDBJ databases">
        <title>Genomic Encyclopedia of Type Strains, Phase III (KMG-III): the genomes of soil and plant-associated and newly described type strains.</title>
        <authorList>
            <person name="Whitman W."/>
        </authorList>
    </citation>
    <scope>NUCLEOTIDE SEQUENCE [LARGE SCALE GENOMIC DNA]</scope>
    <source>
        <strain evidence="2 3">CECT 8488</strain>
    </source>
</reference>
<dbReference type="PANTHER" id="PTHR43377:SF1">
    <property type="entry name" value="BILIVERDIN REDUCTASE A"/>
    <property type="match status" value="1"/>
</dbReference>
<dbReference type="SUPFAM" id="SSF55347">
    <property type="entry name" value="Glyceraldehyde-3-phosphate dehydrogenase-like, C-terminal domain"/>
    <property type="match status" value="1"/>
</dbReference>
<dbReference type="OrthoDB" id="9792935at2"/>
<dbReference type="Pfam" id="PF22725">
    <property type="entry name" value="GFO_IDH_MocA_C3"/>
    <property type="match status" value="1"/>
</dbReference>
<keyword evidence="3" id="KW-1185">Reference proteome</keyword>
<name>A0A3D9HX68_9PROT</name>
<dbReference type="Proteomes" id="UP000256845">
    <property type="component" value="Unassembled WGS sequence"/>
</dbReference>
<dbReference type="AlphaFoldDB" id="A0A3D9HX68"/>
<dbReference type="InterPro" id="IPR036291">
    <property type="entry name" value="NAD(P)-bd_dom_sf"/>
</dbReference>
<evidence type="ECO:0000259" key="1">
    <source>
        <dbReference type="Pfam" id="PF22725"/>
    </source>
</evidence>
<dbReference type="EMBL" id="QRDW01000001">
    <property type="protein sequence ID" value="RED54102.1"/>
    <property type="molecule type" value="Genomic_DNA"/>
</dbReference>